<dbReference type="InterPro" id="IPR050312">
    <property type="entry name" value="IolE/XylAMocC-like"/>
</dbReference>
<keyword evidence="2" id="KW-0413">Isomerase</keyword>
<evidence type="ECO:0000313" key="3">
    <source>
        <dbReference type="Proteomes" id="UP001363010"/>
    </source>
</evidence>
<dbReference type="InterPro" id="IPR036237">
    <property type="entry name" value="Xyl_isomerase-like_sf"/>
</dbReference>
<dbReference type="Proteomes" id="UP001363010">
    <property type="component" value="Unassembled WGS sequence"/>
</dbReference>
<organism evidence="2 3">
    <name type="scientific">Variovorax humicola</name>
    <dbReference type="NCBI Taxonomy" id="1769758"/>
    <lineage>
        <taxon>Bacteria</taxon>
        <taxon>Pseudomonadati</taxon>
        <taxon>Pseudomonadota</taxon>
        <taxon>Betaproteobacteria</taxon>
        <taxon>Burkholderiales</taxon>
        <taxon>Comamonadaceae</taxon>
        <taxon>Variovorax</taxon>
    </lineage>
</organism>
<feature type="domain" description="Xylose isomerase-like TIM barrel" evidence="1">
    <location>
        <begin position="28"/>
        <end position="265"/>
    </location>
</feature>
<name>A0ABU8W1Z2_9BURK</name>
<dbReference type="InterPro" id="IPR013022">
    <property type="entry name" value="Xyl_isomerase-like_TIM-brl"/>
</dbReference>
<dbReference type="RefSeq" id="WP_340365106.1">
    <property type="nucleotide sequence ID" value="NZ_JBBKZV010000011.1"/>
</dbReference>
<dbReference type="PANTHER" id="PTHR12110">
    <property type="entry name" value="HYDROXYPYRUVATE ISOMERASE"/>
    <property type="match status" value="1"/>
</dbReference>
<dbReference type="Pfam" id="PF01261">
    <property type="entry name" value="AP_endonuc_2"/>
    <property type="match status" value="1"/>
</dbReference>
<gene>
    <name evidence="2" type="ORF">WKW80_18895</name>
</gene>
<comment type="caution">
    <text evidence="2">The sequence shown here is derived from an EMBL/GenBank/DDBJ whole genome shotgun (WGS) entry which is preliminary data.</text>
</comment>
<accession>A0ABU8W1Z2</accession>
<reference evidence="2 3" key="1">
    <citation type="submission" date="2024-03" db="EMBL/GenBank/DDBJ databases">
        <title>Novel species of the genus Variovorax.</title>
        <authorList>
            <person name="Liu Q."/>
            <person name="Xin Y.-H."/>
        </authorList>
    </citation>
    <scope>NUCLEOTIDE SEQUENCE [LARGE SCALE GENOMIC DNA]</scope>
    <source>
        <strain evidence="2 3">KACC 18501</strain>
    </source>
</reference>
<dbReference type="Gene3D" id="3.20.20.150">
    <property type="entry name" value="Divalent-metal-dependent TIM barrel enzymes"/>
    <property type="match status" value="1"/>
</dbReference>
<dbReference type="PANTHER" id="PTHR12110:SF52">
    <property type="entry name" value="XYLOSE ISOMERASE"/>
    <property type="match status" value="1"/>
</dbReference>
<proteinExistence type="predicted"/>
<evidence type="ECO:0000259" key="1">
    <source>
        <dbReference type="Pfam" id="PF01261"/>
    </source>
</evidence>
<dbReference type="GO" id="GO:0016853">
    <property type="term" value="F:isomerase activity"/>
    <property type="evidence" value="ECO:0007669"/>
    <property type="project" value="UniProtKB-KW"/>
</dbReference>
<protein>
    <submittedName>
        <fullName evidence="2">Sugar phosphate isomerase/epimerase family protein</fullName>
    </submittedName>
</protein>
<sequence>MRDLSVGPDCVCLNTATLGFRDPLELTVRRVAEAGFGFITPWRQEVDERHPERAAHVIRDAGLKVGGYCRTEYFSADDRGGRTASIDSNRRAVEVAAVLGAPFVVAVVGGLAPNSRDIQACREQILEGLEALKPTLKATGVAIALEPLHPFYAADRSLLNTVEQARRWCERLDPDNEGLFGIAVDAYHVWWDPDLEGSLDRASDRIMALHVCDWMRQTGDPLLDRGMMGDGVIELARLRQSVETRGFKGPVEVEIFSKENWWKRPPEEILRICRERLNTVV</sequence>
<dbReference type="SUPFAM" id="SSF51658">
    <property type="entry name" value="Xylose isomerase-like"/>
    <property type="match status" value="1"/>
</dbReference>
<keyword evidence="3" id="KW-1185">Reference proteome</keyword>
<dbReference type="EMBL" id="JBBKZV010000011">
    <property type="protein sequence ID" value="MEJ8824071.1"/>
    <property type="molecule type" value="Genomic_DNA"/>
</dbReference>
<evidence type="ECO:0000313" key="2">
    <source>
        <dbReference type="EMBL" id="MEJ8824071.1"/>
    </source>
</evidence>